<name>A0ABD5Z2H1_9EURY</name>
<dbReference type="AlphaFoldDB" id="A0ABD5Z2H1"/>
<protein>
    <submittedName>
        <fullName evidence="3">GNAT family N-acetyltransferase</fullName>
        <ecNumber evidence="3">2.3.-.-</ecNumber>
    </submittedName>
</protein>
<keyword evidence="3" id="KW-0808">Transferase</keyword>
<feature type="region of interest" description="Disordered" evidence="1">
    <location>
        <begin position="171"/>
        <end position="190"/>
    </location>
</feature>
<organism evidence="3 4">
    <name type="scientific">Halospeciosus flavus</name>
    <dbReference type="NCBI Taxonomy" id="3032283"/>
    <lineage>
        <taxon>Archaea</taxon>
        <taxon>Methanobacteriati</taxon>
        <taxon>Methanobacteriota</taxon>
        <taxon>Stenosarchaea group</taxon>
        <taxon>Halobacteria</taxon>
        <taxon>Halobacteriales</taxon>
        <taxon>Halobacteriaceae</taxon>
        <taxon>Halospeciosus</taxon>
    </lineage>
</organism>
<dbReference type="InterPro" id="IPR016181">
    <property type="entry name" value="Acyl_CoA_acyltransferase"/>
</dbReference>
<dbReference type="EC" id="2.3.-.-" evidence="3"/>
<dbReference type="GO" id="GO:0016746">
    <property type="term" value="F:acyltransferase activity"/>
    <property type="evidence" value="ECO:0007669"/>
    <property type="project" value="UniProtKB-KW"/>
</dbReference>
<dbReference type="PROSITE" id="PS51186">
    <property type="entry name" value="GNAT"/>
    <property type="match status" value="1"/>
</dbReference>
<evidence type="ECO:0000313" key="3">
    <source>
        <dbReference type="EMBL" id="MFC7199335.1"/>
    </source>
</evidence>
<evidence type="ECO:0000256" key="1">
    <source>
        <dbReference type="SAM" id="MobiDB-lite"/>
    </source>
</evidence>
<sequence>MEFRVLGDADEGPTLRLDWERFSYAGKFVMSATGKAVACDANPSIPDAREGETEGVYAAVSFNVDRTDDATAWLRYVSVRADYRGEGLGARLCAFAADFLLDERGFERVRIAVNNPYAYHALHKGGFGFTGEETGIAELVLERPCEERDGRYAEGLERYLDRESLSEAERAFVREKREEGPPERVAGQPP</sequence>
<dbReference type="Gene3D" id="3.40.630.30">
    <property type="match status" value="1"/>
</dbReference>
<keyword evidence="3" id="KW-0012">Acyltransferase</keyword>
<evidence type="ECO:0000259" key="2">
    <source>
        <dbReference type="PROSITE" id="PS51186"/>
    </source>
</evidence>
<dbReference type="Proteomes" id="UP001596447">
    <property type="component" value="Unassembled WGS sequence"/>
</dbReference>
<dbReference type="CDD" id="cd04301">
    <property type="entry name" value="NAT_SF"/>
    <property type="match status" value="1"/>
</dbReference>
<feature type="compositionally biased region" description="Basic and acidic residues" evidence="1">
    <location>
        <begin position="171"/>
        <end position="182"/>
    </location>
</feature>
<evidence type="ECO:0000313" key="4">
    <source>
        <dbReference type="Proteomes" id="UP001596447"/>
    </source>
</evidence>
<comment type="caution">
    <text evidence="3">The sequence shown here is derived from an EMBL/GenBank/DDBJ whole genome shotgun (WGS) entry which is preliminary data.</text>
</comment>
<gene>
    <name evidence="3" type="ORF">ACFQJ9_07900</name>
</gene>
<proteinExistence type="predicted"/>
<dbReference type="RefSeq" id="WP_279529270.1">
    <property type="nucleotide sequence ID" value="NZ_CP122312.1"/>
</dbReference>
<dbReference type="InterPro" id="IPR000182">
    <property type="entry name" value="GNAT_dom"/>
</dbReference>
<reference evidence="3 4" key="1">
    <citation type="journal article" date="2019" name="Int. J. Syst. Evol. Microbiol.">
        <title>The Global Catalogue of Microorganisms (GCM) 10K type strain sequencing project: providing services to taxonomists for standard genome sequencing and annotation.</title>
        <authorList>
            <consortium name="The Broad Institute Genomics Platform"/>
            <consortium name="The Broad Institute Genome Sequencing Center for Infectious Disease"/>
            <person name="Wu L."/>
            <person name="Ma J."/>
        </authorList>
    </citation>
    <scope>NUCLEOTIDE SEQUENCE [LARGE SCALE GENOMIC DNA]</scope>
    <source>
        <strain evidence="3 4">XZGYJ-43</strain>
    </source>
</reference>
<feature type="domain" description="N-acetyltransferase" evidence="2">
    <location>
        <begin position="1"/>
        <end position="146"/>
    </location>
</feature>
<accession>A0ABD5Z2H1</accession>
<dbReference type="SUPFAM" id="SSF55729">
    <property type="entry name" value="Acyl-CoA N-acyltransferases (Nat)"/>
    <property type="match status" value="1"/>
</dbReference>
<keyword evidence="4" id="KW-1185">Reference proteome</keyword>
<dbReference type="Pfam" id="PF00583">
    <property type="entry name" value="Acetyltransf_1"/>
    <property type="match status" value="1"/>
</dbReference>
<dbReference type="EMBL" id="JBHTAR010000011">
    <property type="protein sequence ID" value="MFC7199335.1"/>
    <property type="molecule type" value="Genomic_DNA"/>
</dbReference>